<dbReference type="Proteomes" id="UP001233172">
    <property type="component" value="Unassembled WGS sequence"/>
</dbReference>
<evidence type="ECO:0000313" key="2">
    <source>
        <dbReference type="EMBL" id="KAK0064724.1"/>
    </source>
</evidence>
<accession>A0AAD8C1D4</accession>
<organism evidence="2 3">
    <name type="scientific">Biomphalaria pfeifferi</name>
    <name type="common">Bloodfluke planorb</name>
    <name type="synonym">Freshwater snail</name>
    <dbReference type="NCBI Taxonomy" id="112525"/>
    <lineage>
        <taxon>Eukaryota</taxon>
        <taxon>Metazoa</taxon>
        <taxon>Spiralia</taxon>
        <taxon>Lophotrochozoa</taxon>
        <taxon>Mollusca</taxon>
        <taxon>Gastropoda</taxon>
        <taxon>Heterobranchia</taxon>
        <taxon>Euthyneura</taxon>
        <taxon>Panpulmonata</taxon>
        <taxon>Hygrophila</taxon>
        <taxon>Lymnaeoidea</taxon>
        <taxon>Planorbidae</taxon>
        <taxon>Biomphalaria</taxon>
    </lineage>
</organism>
<feature type="signal peptide" evidence="1">
    <location>
        <begin position="1"/>
        <end position="26"/>
    </location>
</feature>
<comment type="caution">
    <text evidence="2">The sequence shown here is derived from an EMBL/GenBank/DDBJ whole genome shotgun (WGS) entry which is preliminary data.</text>
</comment>
<dbReference type="EMBL" id="JASAOG010000016">
    <property type="protein sequence ID" value="KAK0064724.1"/>
    <property type="molecule type" value="Genomic_DNA"/>
</dbReference>
<evidence type="ECO:0000313" key="3">
    <source>
        <dbReference type="Proteomes" id="UP001233172"/>
    </source>
</evidence>
<reference evidence="2" key="1">
    <citation type="journal article" date="2023" name="PLoS Negl. Trop. Dis.">
        <title>A genome sequence for Biomphalaria pfeifferi, the major vector snail for the human-infecting parasite Schistosoma mansoni.</title>
        <authorList>
            <person name="Bu L."/>
            <person name="Lu L."/>
            <person name="Laidemitt M.R."/>
            <person name="Zhang S.M."/>
            <person name="Mutuku M."/>
            <person name="Mkoji G."/>
            <person name="Steinauer M."/>
            <person name="Loker E.S."/>
        </authorList>
    </citation>
    <scope>NUCLEOTIDE SEQUENCE</scope>
    <source>
        <strain evidence="2">KasaAsao</strain>
    </source>
</reference>
<feature type="chain" id="PRO_5041902389" evidence="1">
    <location>
        <begin position="27"/>
        <end position="323"/>
    </location>
</feature>
<reference evidence="2" key="2">
    <citation type="submission" date="2023-04" db="EMBL/GenBank/DDBJ databases">
        <authorList>
            <person name="Bu L."/>
            <person name="Lu L."/>
            <person name="Laidemitt M.R."/>
            <person name="Zhang S.M."/>
            <person name="Mutuku M."/>
            <person name="Mkoji G."/>
            <person name="Steinauer M."/>
            <person name="Loker E.S."/>
        </authorList>
    </citation>
    <scope>NUCLEOTIDE SEQUENCE</scope>
    <source>
        <strain evidence="2">KasaAsao</strain>
        <tissue evidence="2">Whole Snail</tissue>
    </source>
</reference>
<dbReference type="SUPFAM" id="SSF53822">
    <property type="entry name" value="Periplasmic binding protein-like I"/>
    <property type="match status" value="1"/>
</dbReference>
<dbReference type="Gene3D" id="3.40.50.2300">
    <property type="match status" value="1"/>
</dbReference>
<keyword evidence="3" id="KW-1185">Reference proteome</keyword>
<sequence length="323" mass="35337">MGTPTIRIRQLLLLLLFYDAGRLSDAAESGGRKNQVLQVDKASKVHKSSNDTISTVESLFSPSQSWSITTSTLKFNTEQVTANQRSVTPILHALLHPISSPEYRPLHRQPLPMHANNDSFTTVIKKASTLETSALFKPSIKSEIRHFLFSRSANGAFQPQNLSVSDQLSASINASPFLANRSTPVQKLQTLLANGESSLIEKRDSSTQDQNNVFPKSHIVNIPGVPHNSTFSDLNGSSLKDNNASVHTLYIGGLFELSSRDGPNGYSELDAALLAISHINDQNIIPGYKLNLLYNDSKVSNSPTRLASSKPCKSIQIKVLFTI</sequence>
<dbReference type="InterPro" id="IPR028082">
    <property type="entry name" value="Peripla_BP_I"/>
</dbReference>
<gene>
    <name evidence="2" type="ORF">Bpfe_005813</name>
</gene>
<evidence type="ECO:0000256" key="1">
    <source>
        <dbReference type="SAM" id="SignalP"/>
    </source>
</evidence>
<name>A0AAD8C1D4_BIOPF</name>
<proteinExistence type="predicted"/>
<protein>
    <submittedName>
        <fullName evidence="2">Gamma-aminobutyric acid type B receptor subunit 1</fullName>
    </submittedName>
</protein>
<keyword evidence="2" id="KW-0675">Receptor</keyword>
<keyword evidence="1" id="KW-0732">Signal</keyword>
<dbReference type="AlphaFoldDB" id="A0AAD8C1D4"/>